<sequence>MQQPRSASHGVHLALATSAGLAQPFAQSPMPNGPVIAEGWVLKKRRKRMQGFARRYFVLHQSGLLSYSFEPGEPVRDHIHLSHAAISSAPGRKDIHIDSNNATFHIKCLSSEDFSMWMTAFRKFIALDNATLGRKSSISRTAPRSYNRTGALIEEIGITIGELRGAFQALSEEEARRKAAPHSKHRTDKERIKEHAKDHSGAVLSLFKGKKGSHSNHTSHDTTSEVGRFTDMNSITSLDTPLQRLQLAIESLQHQHSALLKSVSSLNHIDTSLPASRGSPLATTAEETVPGSPSSGYGTIGRASRRLSAMSTHSDGSVWFDAPDFDGAEEYILDATPGEEEQPSQFFDAGSQSSANNTDTLDYSDSESEVESVERLLEEKPSEPVPVENIQVTRRTHLPSPPVGDEGSLFAVLKKNVGKDLSQVALPVSFNEPLTLLQRTAEELEHYDLLTQAARAETSVERMCYIAAFAVSTYASTKYRSGRKGFSNPMLAETFEDVRMKFIAEKVCHNPVVLAYHAEGEGWELYATSSGKTKFWGKSLEIIPQGTIHLNIGEEHYEWQRPSSFMRNLMMGTKYLEHCGKMTIHNSQTGARCVLEFKENGYWGPTNLVAGTVLSPTGQSAAQLEGKWDEQMSQKLDSAHLRVLWRTTPFPRNAPEYYGFTSFGITLNDITPDLEGKLPPTDSRFRPDVRALEEGNLDLAEQEKARVEEIQRERRRGGKERTPRWFQKVNGEWIYIGGYWEQREKGWNGIDPLW</sequence>
<protein>
    <recommendedName>
        <fullName evidence="7">PH domain-containing protein</fullName>
    </recommendedName>
</protein>
<dbReference type="Pfam" id="PF01237">
    <property type="entry name" value="Oxysterol_BP"/>
    <property type="match status" value="1"/>
</dbReference>
<feature type="region of interest" description="Disordered" evidence="6">
    <location>
        <begin position="173"/>
        <end position="228"/>
    </location>
</feature>
<evidence type="ECO:0000256" key="6">
    <source>
        <dbReference type="SAM" id="MobiDB-lite"/>
    </source>
</evidence>
<feature type="coiled-coil region" evidence="5">
    <location>
        <begin position="690"/>
        <end position="720"/>
    </location>
</feature>
<evidence type="ECO:0000256" key="4">
    <source>
        <dbReference type="ARBA" id="ARBA00023121"/>
    </source>
</evidence>
<dbReference type="SMART" id="SM00233">
    <property type="entry name" value="PH"/>
    <property type="match status" value="1"/>
</dbReference>
<comment type="similarity">
    <text evidence="1">Belongs to the OSBP family.</text>
</comment>
<keyword evidence="9" id="KW-1185">Reference proteome</keyword>
<keyword evidence="2" id="KW-0813">Transport</keyword>
<organism evidence="8 9">
    <name type="scientific">Somion occarium</name>
    <dbReference type="NCBI Taxonomy" id="3059160"/>
    <lineage>
        <taxon>Eukaryota</taxon>
        <taxon>Fungi</taxon>
        <taxon>Dikarya</taxon>
        <taxon>Basidiomycota</taxon>
        <taxon>Agaricomycotina</taxon>
        <taxon>Agaricomycetes</taxon>
        <taxon>Polyporales</taxon>
        <taxon>Cerrenaceae</taxon>
        <taxon>Somion</taxon>
    </lineage>
</organism>
<dbReference type="PROSITE" id="PS50003">
    <property type="entry name" value="PH_DOMAIN"/>
    <property type="match status" value="1"/>
</dbReference>
<dbReference type="Gene3D" id="3.30.70.3490">
    <property type="match status" value="1"/>
</dbReference>
<dbReference type="SUPFAM" id="SSF144000">
    <property type="entry name" value="Oxysterol-binding protein-like"/>
    <property type="match status" value="1"/>
</dbReference>
<name>A0ABP1CPT9_9APHY</name>
<dbReference type="InterPro" id="IPR001849">
    <property type="entry name" value="PH_domain"/>
</dbReference>
<feature type="compositionally biased region" description="Polar residues" evidence="6">
    <location>
        <begin position="350"/>
        <end position="361"/>
    </location>
</feature>
<dbReference type="Gene3D" id="2.40.160.120">
    <property type="match status" value="1"/>
</dbReference>
<feature type="compositionally biased region" description="Acidic residues" evidence="6">
    <location>
        <begin position="362"/>
        <end position="371"/>
    </location>
</feature>
<evidence type="ECO:0000256" key="1">
    <source>
        <dbReference type="ARBA" id="ARBA00008842"/>
    </source>
</evidence>
<evidence type="ECO:0000256" key="2">
    <source>
        <dbReference type="ARBA" id="ARBA00022448"/>
    </source>
</evidence>
<accession>A0ABP1CPT9</accession>
<gene>
    <name evidence="8" type="ORF">GFSPODELE1_LOCUS1257</name>
</gene>
<dbReference type="InterPro" id="IPR041680">
    <property type="entry name" value="PH_8"/>
</dbReference>
<dbReference type="SUPFAM" id="SSF50729">
    <property type="entry name" value="PH domain-like"/>
    <property type="match status" value="1"/>
</dbReference>
<evidence type="ECO:0000313" key="8">
    <source>
        <dbReference type="EMBL" id="CAL1696579.1"/>
    </source>
</evidence>
<dbReference type="Pfam" id="PF15409">
    <property type="entry name" value="PH_8"/>
    <property type="match status" value="1"/>
</dbReference>
<feature type="region of interest" description="Disordered" evidence="6">
    <location>
        <begin position="274"/>
        <end position="298"/>
    </location>
</feature>
<feature type="region of interest" description="Disordered" evidence="6">
    <location>
        <begin position="340"/>
        <end position="383"/>
    </location>
</feature>
<feature type="compositionally biased region" description="Basic and acidic residues" evidence="6">
    <location>
        <begin position="372"/>
        <end position="382"/>
    </location>
</feature>
<proteinExistence type="inferred from homology"/>
<keyword evidence="4" id="KW-0446">Lipid-binding</keyword>
<dbReference type="InterPro" id="IPR000648">
    <property type="entry name" value="Oxysterol-bd"/>
</dbReference>
<dbReference type="EMBL" id="OZ037944">
    <property type="protein sequence ID" value="CAL1696579.1"/>
    <property type="molecule type" value="Genomic_DNA"/>
</dbReference>
<dbReference type="CDD" id="cd13289">
    <property type="entry name" value="PH_Osh3p_yeast"/>
    <property type="match status" value="1"/>
</dbReference>
<feature type="compositionally biased region" description="Polar residues" evidence="6">
    <location>
        <begin position="281"/>
        <end position="297"/>
    </location>
</feature>
<feature type="compositionally biased region" description="Basic and acidic residues" evidence="6">
    <location>
        <begin position="187"/>
        <end position="200"/>
    </location>
</feature>
<evidence type="ECO:0000259" key="7">
    <source>
        <dbReference type="PROSITE" id="PS50003"/>
    </source>
</evidence>
<keyword evidence="5" id="KW-0175">Coiled coil</keyword>
<dbReference type="Proteomes" id="UP001497453">
    <property type="component" value="Chromosome 1"/>
</dbReference>
<dbReference type="PANTHER" id="PTHR10972">
    <property type="entry name" value="OXYSTEROL-BINDING PROTEIN-RELATED"/>
    <property type="match status" value="1"/>
</dbReference>
<evidence type="ECO:0000256" key="5">
    <source>
        <dbReference type="SAM" id="Coils"/>
    </source>
</evidence>
<dbReference type="PANTHER" id="PTHR10972:SF203">
    <property type="entry name" value="OXYSTEROL-BINDING PROTEIN HOMOLOG 3"/>
    <property type="match status" value="1"/>
</dbReference>
<reference evidence="9" key="1">
    <citation type="submission" date="2024-04" db="EMBL/GenBank/DDBJ databases">
        <authorList>
            <person name="Shaw F."/>
            <person name="Minotto A."/>
        </authorList>
    </citation>
    <scope>NUCLEOTIDE SEQUENCE [LARGE SCALE GENOMIC DNA]</scope>
</reference>
<dbReference type="Gene3D" id="2.30.29.30">
    <property type="entry name" value="Pleckstrin-homology domain (PH domain)/Phosphotyrosine-binding domain (PTB)"/>
    <property type="match status" value="1"/>
</dbReference>
<feature type="domain" description="PH" evidence="7">
    <location>
        <begin position="34"/>
        <end position="126"/>
    </location>
</feature>
<keyword evidence="3" id="KW-0445">Lipid transport</keyword>
<dbReference type="InterPro" id="IPR011993">
    <property type="entry name" value="PH-like_dom_sf"/>
</dbReference>
<evidence type="ECO:0000313" key="9">
    <source>
        <dbReference type="Proteomes" id="UP001497453"/>
    </source>
</evidence>
<dbReference type="InterPro" id="IPR037239">
    <property type="entry name" value="OSBP_sf"/>
</dbReference>
<evidence type="ECO:0000256" key="3">
    <source>
        <dbReference type="ARBA" id="ARBA00023055"/>
    </source>
</evidence>